<evidence type="ECO:0008006" key="4">
    <source>
        <dbReference type="Google" id="ProtNLM"/>
    </source>
</evidence>
<evidence type="ECO:0000313" key="3">
    <source>
        <dbReference type="Proteomes" id="UP000598633"/>
    </source>
</evidence>
<dbReference type="AlphaFoldDB" id="A0A8J6Y4U1"/>
<reference evidence="2 3" key="1">
    <citation type="submission" date="2020-08" db="EMBL/GenBank/DDBJ databases">
        <title>Acidobacteriota in marine sediments use diverse sulfur dissimilation pathways.</title>
        <authorList>
            <person name="Wasmund K."/>
        </authorList>
    </citation>
    <scope>NUCLEOTIDE SEQUENCE [LARGE SCALE GENOMIC DNA]</scope>
    <source>
        <strain evidence="2">MAG AM3-A</strain>
    </source>
</reference>
<feature type="signal peptide" evidence="1">
    <location>
        <begin position="1"/>
        <end position="19"/>
    </location>
</feature>
<dbReference type="Gene3D" id="1.10.4030.10">
    <property type="entry name" value="Porin chaperone SurA, peptide-binding domain"/>
    <property type="match status" value="1"/>
</dbReference>
<keyword evidence="1" id="KW-0732">Signal</keyword>
<organism evidence="2 3">
    <name type="scientific">Candidatus Sulfomarinibacter kjeldsenii</name>
    <dbReference type="NCBI Taxonomy" id="2885994"/>
    <lineage>
        <taxon>Bacteria</taxon>
        <taxon>Pseudomonadati</taxon>
        <taxon>Acidobacteriota</taxon>
        <taxon>Thermoanaerobaculia</taxon>
        <taxon>Thermoanaerobaculales</taxon>
        <taxon>Candidatus Sulfomarinibacteraceae</taxon>
        <taxon>Candidatus Sulfomarinibacter</taxon>
    </lineage>
</organism>
<accession>A0A8J6Y4U1</accession>
<protein>
    <recommendedName>
        <fullName evidence="4">SurA N-terminal domain-containing protein</fullName>
    </recommendedName>
</protein>
<dbReference type="EMBL" id="JACXWA010000041">
    <property type="protein sequence ID" value="MBD3870202.1"/>
    <property type="molecule type" value="Genomic_DNA"/>
</dbReference>
<gene>
    <name evidence="2" type="ORF">IFJ97_02445</name>
</gene>
<name>A0A8J6Y4U1_9BACT</name>
<evidence type="ECO:0000256" key="1">
    <source>
        <dbReference type="SAM" id="SignalP"/>
    </source>
</evidence>
<evidence type="ECO:0000313" key="2">
    <source>
        <dbReference type="EMBL" id="MBD3870202.1"/>
    </source>
</evidence>
<proteinExistence type="predicted"/>
<dbReference type="Proteomes" id="UP000598633">
    <property type="component" value="Unassembled WGS sequence"/>
</dbReference>
<feature type="chain" id="PRO_5035300625" description="SurA N-terminal domain-containing protein" evidence="1">
    <location>
        <begin position="20"/>
        <end position="215"/>
    </location>
</feature>
<sequence>MRTTIISLILMAVSHFGVAAETEWETVEEVLAVVGTTPILLSDLELAALVRLVDAEPEEAANTYRSRLLDARIRLEIEFRDIEDGGLLFRLELDPQRARQMLIERGGGTARLDSEFDTKGLVTADLDELVLRVAAVDAFVQQRLRPRISVNMDEIEAAYQQLLVDEIATSDEAVPPLAAVRDRLFQLLVERKLNDEIERWLARAMERQEILRFSR</sequence>
<comment type="caution">
    <text evidence="2">The sequence shown here is derived from an EMBL/GenBank/DDBJ whole genome shotgun (WGS) entry which is preliminary data.</text>
</comment>